<organism evidence="3">
    <name type="scientific">candidate division WOR-3 bacterium</name>
    <dbReference type="NCBI Taxonomy" id="2052148"/>
    <lineage>
        <taxon>Bacteria</taxon>
        <taxon>Bacteria division WOR-3</taxon>
    </lineage>
</organism>
<evidence type="ECO:0000259" key="1">
    <source>
        <dbReference type="Pfam" id="PF00534"/>
    </source>
</evidence>
<dbReference type="GO" id="GO:0016757">
    <property type="term" value="F:glycosyltransferase activity"/>
    <property type="evidence" value="ECO:0007669"/>
    <property type="project" value="InterPro"/>
</dbReference>
<feature type="domain" description="Glycosyltransferase subfamily 4-like N-terminal" evidence="2">
    <location>
        <begin position="61"/>
        <end position="174"/>
    </location>
</feature>
<protein>
    <submittedName>
        <fullName evidence="3">Glycosyltransferase</fullName>
    </submittedName>
</protein>
<dbReference type="AlphaFoldDB" id="A0A7C3YYX4"/>
<feature type="domain" description="Glycosyl transferase family 1" evidence="1">
    <location>
        <begin position="192"/>
        <end position="360"/>
    </location>
</feature>
<dbReference type="Gene3D" id="3.40.50.2000">
    <property type="entry name" value="Glycogen Phosphorylase B"/>
    <property type="match status" value="2"/>
</dbReference>
<dbReference type="InterPro" id="IPR028098">
    <property type="entry name" value="Glyco_trans_4-like_N"/>
</dbReference>
<dbReference type="InterPro" id="IPR008928">
    <property type="entry name" value="6-hairpin_glycosidase_sf"/>
</dbReference>
<keyword evidence="3" id="KW-0808">Transferase</keyword>
<dbReference type="InterPro" id="IPR001296">
    <property type="entry name" value="Glyco_trans_1"/>
</dbReference>
<dbReference type="SUPFAM" id="SSF48208">
    <property type="entry name" value="Six-hairpin glycosidases"/>
    <property type="match status" value="1"/>
</dbReference>
<name>A0A7C3YYX4_UNCW3</name>
<dbReference type="SUPFAM" id="SSF53756">
    <property type="entry name" value="UDP-Glycosyltransferase/glycogen phosphorylase"/>
    <property type="match status" value="1"/>
</dbReference>
<reference evidence="3" key="1">
    <citation type="journal article" date="2020" name="mSystems">
        <title>Genome- and Community-Level Interaction Insights into Carbon Utilization and Element Cycling Functions of Hydrothermarchaeota in Hydrothermal Sediment.</title>
        <authorList>
            <person name="Zhou Z."/>
            <person name="Liu Y."/>
            <person name="Xu W."/>
            <person name="Pan J."/>
            <person name="Luo Z.H."/>
            <person name="Li M."/>
        </authorList>
    </citation>
    <scope>NUCLEOTIDE SEQUENCE [LARGE SCALE GENOMIC DNA]</scope>
    <source>
        <strain evidence="3">SpSt-906</strain>
    </source>
</reference>
<dbReference type="GO" id="GO:0005975">
    <property type="term" value="P:carbohydrate metabolic process"/>
    <property type="evidence" value="ECO:0007669"/>
    <property type="project" value="InterPro"/>
</dbReference>
<proteinExistence type="predicted"/>
<accession>A0A7C3YYX4</accession>
<comment type="caution">
    <text evidence="3">The sequence shown here is derived from an EMBL/GenBank/DDBJ whole genome shotgun (WGS) entry which is preliminary data.</text>
</comment>
<dbReference type="Pfam" id="PF13439">
    <property type="entry name" value="Glyco_transf_4"/>
    <property type="match status" value="1"/>
</dbReference>
<dbReference type="CDD" id="cd03822">
    <property type="entry name" value="GT4_mannosyltransferase-like"/>
    <property type="match status" value="1"/>
</dbReference>
<dbReference type="PANTHER" id="PTHR12526">
    <property type="entry name" value="GLYCOSYLTRANSFERASE"/>
    <property type="match status" value="1"/>
</dbReference>
<gene>
    <name evidence="3" type="ORF">ENX07_00010</name>
</gene>
<evidence type="ECO:0000313" key="3">
    <source>
        <dbReference type="EMBL" id="HGE98457.1"/>
    </source>
</evidence>
<dbReference type="PANTHER" id="PTHR12526:SF572">
    <property type="entry name" value="BLL5144 PROTEIN"/>
    <property type="match status" value="1"/>
</dbReference>
<sequence length="754" mass="86390">MRRKYPFNRIAFIGTHLPRRCGIATFTSDLCESVSQEAPELDCLVVAINDIPEGYPYPERVRFEVIQNNQDYYRQMAGFLNMTRVDLVCLQHEYGIFGGPAGSHILIALRRLRMPLVTTLHSVLLSPDESQRQVLEEICLLSERIVVMSEKAIKILKEVYQVPEEKIDLIHHGIPDMPFVDPNYYKDLFGVEGRRVILTFGLISPNKGIEYMIEALPLIVKSFPDVVYIVLGVTHPNVKREHGEEYRLSLQRRARELNVSQHIIFHNRFVSLEELCRFLGSADIYVTPYINPQQIVSGTLAYSMGVGKAVVSTPYWYAEEMLAEGRGRLVPFRDAQALAETIIHLFTEEAERHQMRKRAYAFGRKMIWKEVARAYLETFQRATEERRPAPAIIYQMAGGSDPLDIDLPELNLNHLLTLTDDTGILQHARRIVPNLNEGYTTDDNARALYVALRAREEEVDKSLIMRLICRYLAFVDFAFNRKNGRFRNFLSYDRRWLEEAGSEDAHGRALWALGYAVKASHEEGIMALAMNLFSHGLYAVESFTSPRAWAYTILGLSFYTQRFPGDSNARRAKEMLAERLYQLYKSNKGEDWVWFEPILSYANAKLSEALIVVGRDLKKEELVISGLESLAWLLKVQTAEEGHFLPIANTGWRRNTPRPRFDQQPIEASTTISACYQAYLATREPRWREEMRRVFEWFLGRNDLGLPLYDYVTGGCHDGLHPDGVNGNEGAEATLSFLSALLTMRQALATPNQK</sequence>
<dbReference type="EMBL" id="DTMQ01000001">
    <property type="protein sequence ID" value="HGE98457.1"/>
    <property type="molecule type" value="Genomic_DNA"/>
</dbReference>
<evidence type="ECO:0000259" key="2">
    <source>
        <dbReference type="Pfam" id="PF13439"/>
    </source>
</evidence>
<dbReference type="Pfam" id="PF00534">
    <property type="entry name" value="Glycos_transf_1"/>
    <property type="match status" value="1"/>
</dbReference>